<evidence type="ECO:0000256" key="2">
    <source>
        <dbReference type="ARBA" id="ARBA00003015"/>
    </source>
</evidence>
<dbReference type="NCBIfam" id="TIGR00091">
    <property type="entry name" value="tRNA (guanosine(46)-N7)-methyltransferase TrmB"/>
    <property type="match status" value="1"/>
</dbReference>
<accession>A0A5C8D832</accession>
<comment type="caution">
    <text evidence="8">The sequence shown here is derived from an EMBL/GenBank/DDBJ whole genome shotgun (WGS) entry which is preliminary data.</text>
</comment>
<gene>
    <name evidence="7 8" type="primary">trmB</name>
    <name evidence="8" type="ORF">EPJ79_08250</name>
</gene>
<comment type="catalytic activity">
    <reaction evidence="1 7">
        <text>guanosine(46) in tRNA + S-adenosyl-L-methionine = N(7)-methylguanosine(46) in tRNA + S-adenosyl-L-homocysteine</text>
        <dbReference type="Rhea" id="RHEA:42708"/>
        <dbReference type="Rhea" id="RHEA-COMP:10188"/>
        <dbReference type="Rhea" id="RHEA-COMP:10189"/>
        <dbReference type="ChEBI" id="CHEBI:57856"/>
        <dbReference type="ChEBI" id="CHEBI:59789"/>
        <dbReference type="ChEBI" id="CHEBI:74269"/>
        <dbReference type="ChEBI" id="CHEBI:74480"/>
        <dbReference type="EC" id="2.1.1.33"/>
    </reaction>
</comment>
<dbReference type="SUPFAM" id="SSF53335">
    <property type="entry name" value="S-adenosyl-L-methionine-dependent methyltransferases"/>
    <property type="match status" value="1"/>
</dbReference>
<evidence type="ECO:0000313" key="9">
    <source>
        <dbReference type="Proteomes" id="UP000324638"/>
    </source>
</evidence>
<organism evidence="8 9">
    <name type="scientific">Brachyspira aalborgi</name>
    <dbReference type="NCBI Taxonomy" id="29522"/>
    <lineage>
        <taxon>Bacteria</taxon>
        <taxon>Pseudomonadati</taxon>
        <taxon>Spirochaetota</taxon>
        <taxon>Spirochaetia</taxon>
        <taxon>Brachyspirales</taxon>
        <taxon>Brachyspiraceae</taxon>
        <taxon>Brachyspira</taxon>
    </lineage>
</organism>
<proteinExistence type="inferred from homology"/>
<feature type="binding site" evidence="7">
    <location>
        <begin position="193"/>
        <end position="196"/>
    </location>
    <ligand>
        <name>substrate</name>
    </ligand>
</feature>
<feature type="binding site" evidence="7">
    <location>
        <position position="156"/>
    </location>
    <ligand>
        <name>substrate</name>
    </ligand>
</feature>
<dbReference type="AlphaFoldDB" id="A0A5C8D832"/>
<dbReference type="GO" id="GO:0043527">
    <property type="term" value="C:tRNA methyltransferase complex"/>
    <property type="evidence" value="ECO:0007669"/>
    <property type="project" value="TreeGrafter"/>
</dbReference>
<name>A0A5C8D832_9SPIR</name>
<dbReference type="EMBL" id="SAXU01000001">
    <property type="protein sequence ID" value="TXJ21108.1"/>
    <property type="molecule type" value="Genomic_DNA"/>
</dbReference>
<feature type="binding site" evidence="7">
    <location>
        <position position="120"/>
    </location>
    <ligand>
        <name>S-adenosyl-L-methionine</name>
        <dbReference type="ChEBI" id="CHEBI:59789"/>
    </ligand>
</feature>
<evidence type="ECO:0000256" key="6">
    <source>
        <dbReference type="ARBA" id="ARBA00022694"/>
    </source>
</evidence>
<comment type="similarity">
    <text evidence="7">Belongs to the class I-like SAM-binding methyltransferase superfamily. TrmB family.</text>
</comment>
<dbReference type="PROSITE" id="PS51625">
    <property type="entry name" value="SAM_MT_TRMB"/>
    <property type="match status" value="1"/>
</dbReference>
<keyword evidence="6 7" id="KW-0819">tRNA processing</keyword>
<keyword evidence="3 7" id="KW-0489">Methyltransferase</keyword>
<dbReference type="Gene3D" id="3.40.50.150">
    <property type="entry name" value="Vaccinia Virus protein VP39"/>
    <property type="match status" value="1"/>
</dbReference>
<feature type="binding site" evidence="7">
    <location>
        <position position="44"/>
    </location>
    <ligand>
        <name>S-adenosyl-L-methionine</name>
        <dbReference type="ChEBI" id="CHEBI:59789"/>
    </ligand>
</feature>
<evidence type="ECO:0000256" key="5">
    <source>
        <dbReference type="ARBA" id="ARBA00022691"/>
    </source>
</evidence>
<dbReference type="CDD" id="cd02440">
    <property type="entry name" value="AdoMet_MTases"/>
    <property type="match status" value="1"/>
</dbReference>
<feature type="binding site" evidence="7">
    <location>
        <position position="124"/>
    </location>
    <ligand>
        <name>substrate</name>
    </ligand>
</feature>
<evidence type="ECO:0000256" key="7">
    <source>
        <dbReference type="HAMAP-Rule" id="MF_01057"/>
    </source>
</evidence>
<dbReference type="InterPro" id="IPR029063">
    <property type="entry name" value="SAM-dependent_MTases_sf"/>
</dbReference>
<dbReference type="EC" id="2.1.1.33" evidence="7"/>
<dbReference type="RefSeq" id="WP_147739126.1">
    <property type="nucleotide sequence ID" value="NZ_SAXU01000001.1"/>
</dbReference>
<dbReference type="Proteomes" id="UP000324638">
    <property type="component" value="Unassembled WGS sequence"/>
</dbReference>
<comment type="function">
    <text evidence="2 7">Catalyzes the formation of N(7)-methylguanine at position 46 (m7G46) in tRNA.</text>
</comment>
<comment type="caution">
    <text evidence="7">Lacks conserved residue(s) required for the propagation of feature annotation.</text>
</comment>
<dbReference type="PANTHER" id="PTHR23417">
    <property type="entry name" value="3-DEOXY-D-MANNO-OCTULOSONIC-ACID TRANSFERASE/TRNA GUANINE-N 7 - -METHYLTRANSFERASE"/>
    <property type="match status" value="1"/>
</dbReference>
<dbReference type="HAMAP" id="MF_01057">
    <property type="entry name" value="tRNA_methyltr_TrmB"/>
    <property type="match status" value="1"/>
</dbReference>
<sequence>MRSLNLNQNILEEYILDDFNITDNNIIINELEKRLFGYKNIDLEIGSGNGKFIVELAINNKDKYFLGIEYSFKAAKKTVEKAYKRNIKNLTIIFGEANSVIEKYFNNKYSFENIYLNFPDPWPKKRHSHRRIFNKEFLNKIYSILKDNGIFYSATDDDNYALKIMNPIYKESEIFKNILEKEYEEKIENYGITLYEEKMRAMGHNIYFFAHKKNNI</sequence>
<evidence type="ECO:0000256" key="1">
    <source>
        <dbReference type="ARBA" id="ARBA00000142"/>
    </source>
</evidence>
<feature type="binding site" evidence="7">
    <location>
        <position position="69"/>
    </location>
    <ligand>
        <name>S-adenosyl-L-methionine</name>
        <dbReference type="ChEBI" id="CHEBI:59789"/>
    </ligand>
</feature>
<dbReference type="PANTHER" id="PTHR23417:SF14">
    <property type="entry name" value="PENTACOTRIPEPTIDE-REPEAT REGION OF PRORP DOMAIN-CONTAINING PROTEIN"/>
    <property type="match status" value="1"/>
</dbReference>
<keyword evidence="5 7" id="KW-0949">S-adenosyl-L-methionine</keyword>
<evidence type="ECO:0000256" key="3">
    <source>
        <dbReference type="ARBA" id="ARBA00022603"/>
    </source>
</evidence>
<keyword evidence="4 7" id="KW-0808">Transferase</keyword>
<reference evidence="8 9" key="1">
    <citation type="journal article" date="1992" name="Lakartidningen">
        <title>[Penicillin V and not amoxicillin is the first choice preparation in acute otitis].</title>
        <authorList>
            <person name="Kamme C."/>
            <person name="Lundgren K."/>
            <person name="Prellner K."/>
        </authorList>
    </citation>
    <scope>NUCLEOTIDE SEQUENCE [LARGE SCALE GENOMIC DNA]</scope>
    <source>
        <strain evidence="8 9">513A</strain>
    </source>
</reference>
<dbReference type="Pfam" id="PF02390">
    <property type="entry name" value="Methyltransf_4"/>
    <property type="match status" value="1"/>
</dbReference>
<evidence type="ECO:0000256" key="4">
    <source>
        <dbReference type="ARBA" id="ARBA00022679"/>
    </source>
</evidence>
<dbReference type="InterPro" id="IPR055361">
    <property type="entry name" value="tRNA_methyltr_TrmB_bact"/>
</dbReference>
<protein>
    <recommendedName>
        <fullName evidence="7">tRNA (guanine-N(7)-)-methyltransferase</fullName>
        <ecNumber evidence="7">2.1.1.33</ecNumber>
    </recommendedName>
    <alternativeName>
        <fullName evidence="7">tRNA (guanine(46)-N(7))-methyltransferase</fullName>
    </alternativeName>
    <alternativeName>
        <fullName evidence="7">tRNA(m7G46)-methyltransferase</fullName>
    </alternativeName>
</protein>
<feature type="binding site" evidence="7">
    <location>
        <position position="96"/>
    </location>
    <ligand>
        <name>S-adenosyl-L-methionine</name>
        <dbReference type="ChEBI" id="CHEBI:59789"/>
    </ligand>
</feature>
<dbReference type="GO" id="GO:0008176">
    <property type="term" value="F:tRNA (guanine(46)-N7)-methyltransferase activity"/>
    <property type="evidence" value="ECO:0007669"/>
    <property type="project" value="UniProtKB-UniRule"/>
</dbReference>
<dbReference type="InterPro" id="IPR003358">
    <property type="entry name" value="tRNA_(Gua-N-7)_MeTrfase_Trmb"/>
</dbReference>
<comment type="pathway">
    <text evidence="7">tRNA modification; N(7)-methylguanine-tRNA biosynthesis.</text>
</comment>
<evidence type="ECO:0000313" key="8">
    <source>
        <dbReference type="EMBL" id="TXJ21108.1"/>
    </source>
</evidence>
<dbReference type="UniPathway" id="UPA00989"/>